<evidence type="ECO:0000256" key="2">
    <source>
        <dbReference type="ARBA" id="ARBA00022490"/>
    </source>
</evidence>
<dbReference type="InterPro" id="IPR041569">
    <property type="entry name" value="AAA_lid_3"/>
</dbReference>
<keyword evidence="4" id="KW-0547">Nucleotide-binding</keyword>
<dbReference type="Gene3D" id="1.10.8.60">
    <property type="match status" value="1"/>
</dbReference>
<gene>
    <name evidence="9" type="ORF">Dsin_019112</name>
</gene>
<keyword evidence="7" id="KW-0413">Isomerase</keyword>
<keyword evidence="10" id="KW-1185">Reference proteome</keyword>
<keyword evidence="2" id="KW-0963">Cytoplasm</keyword>
<evidence type="ECO:0000256" key="1">
    <source>
        <dbReference type="ARBA" id="ARBA00004186"/>
    </source>
</evidence>
<reference evidence="9" key="1">
    <citation type="journal article" date="2023" name="Plant J.">
        <title>Genome sequences and population genomics provide insights into the demographic history, inbreeding, and mutation load of two 'living fossil' tree species of Dipteronia.</title>
        <authorList>
            <person name="Feng Y."/>
            <person name="Comes H.P."/>
            <person name="Chen J."/>
            <person name="Zhu S."/>
            <person name="Lu R."/>
            <person name="Zhang X."/>
            <person name="Li P."/>
            <person name="Qiu J."/>
            <person name="Olsen K.M."/>
            <person name="Qiu Y."/>
        </authorList>
    </citation>
    <scope>NUCLEOTIDE SEQUENCE</scope>
    <source>
        <strain evidence="9">NBL</strain>
    </source>
</reference>
<protein>
    <recommendedName>
        <fullName evidence="8">AAA ATPase AAA+ lid domain-containing protein</fullName>
    </recommendedName>
</protein>
<evidence type="ECO:0000313" key="9">
    <source>
        <dbReference type="EMBL" id="KAK3205066.1"/>
    </source>
</evidence>
<dbReference type="PANTHER" id="PTHR23074:SF78">
    <property type="entry name" value="KATANIN P60 ATPASE-CONTAINING SUBUNIT A-LIKE 2"/>
    <property type="match status" value="1"/>
</dbReference>
<keyword evidence="3" id="KW-0493">Microtubule</keyword>
<proteinExistence type="predicted"/>
<keyword evidence="5" id="KW-0067">ATP-binding</keyword>
<dbReference type="GO" id="GO:0016853">
    <property type="term" value="F:isomerase activity"/>
    <property type="evidence" value="ECO:0007669"/>
    <property type="project" value="UniProtKB-KW"/>
</dbReference>
<evidence type="ECO:0000256" key="3">
    <source>
        <dbReference type="ARBA" id="ARBA00022701"/>
    </source>
</evidence>
<dbReference type="GO" id="GO:0016887">
    <property type="term" value="F:ATP hydrolysis activity"/>
    <property type="evidence" value="ECO:0007669"/>
    <property type="project" value="TreeGrafter"/>
</dbReference>
<name>A0AAE0A835_9ROSI</name>
<accession>A0AAE0A835</accession>
<organism evidence="9 10">
    <name type="scientific">Dipteronia sinensis</name>
    <dbReference type="NCBI Taxonomy" id="43782"/>
    <lineage>
        <taxon>Eukaryota</taxon>
        <taxon>Viridiplantae</taxon>
        <taxon>Streptophyta</taxon>
        <taxon>Embryophyta</taxon>
        <taxon>Tracheophyta</taxon>
        <taxon>Spermatophyta</taxon>
        <taxon>Magnoliopsida</taxon>
        <taxon>eudicotyledons</taxon>
        <taxon>Gunneridae</taxon>
        <taxon>Pentapetalae</taxon>
        <taxon>rosids</taxon>
        <taxon>malvids</taxon>
        <taxon>Sapindales</taxon>
        <taxon>Sapindaceae</taxon>
        <taxon>Hippocastanoideae</taxon>
        <taxon>Acereae</taxon>
        <taxon>Dipteronia</taxon>
    </lineage>
</organism>
<dbReference type="AlphaFoldDB" id="A0AAE0A835"/>
<dbReference type="Proteomes" id="UP001281410">
    <property type="component" value="Unassembled WGS sequence"/>
</dbReference>
<dbReference type="GO" id="GO:0005874">
    <property type="term" value="C:microtubule"/>
    <property type="evidence" value="ECO:0007669"/>
    <property type="project" value="UniProtKB-KW"/>
</dbReference>
<keyword evidence="6" id="KW-0206">Cytoskeleton</keyword>
<dbReference type="GO" id="GO:0005819">
    <property type="term" value="C:spindle"/>
    <property type="evidence" value="ECO:0007669"/>
    <property type="project" value="UniProtKB-SubCell"/>
</dbReference>
<evidence type="ECO:0000313" key="10">
    <source>
        <dbReference type="Proteomes" id="UP001281410"/>
    </source>
</evidence>
<dbReference type="GO" id="GO:0005524">
    <property type="term" value="F:ATP binding"/>
    <property type="evidence" value="ECO:0007669"/>
    <property type="project" value="UniProtKB-KW"/>
</dbReference>
<evidence type="ECO:0000256" key="4">
    <source>
        <dbReference type="ARBA" id="ARBA00022741"/>
    </source>
</evidence>
<dbReference type="EMBL" id="JANJYJ010000006">
    <property type="protein sequence ID" value="KAK3205066.1"/>
    <property type="molecule type" value="Genomic_DNA"/>
</dbReference>
<comment type="caution">
    <text evidence="9">The sequence shown here is derived from an EMBL/GenBank/DDBJ whole genome shotgun (WGS) entry which is preliminary data.</text>
</comment>
<evidence type="ECO:0000256" key="5">
    <source>
        <dbReference type="ARBA" id="ARBA00022840"/>
    </source>
</evidence>
<evidence type="ECO:0000259" key="8">
    <source>
        <dbReference type="Pfam" id="PF17862"/>
    </source>
</evidence>
<feature type="domain" description="AAA ATPase AAA+ lid" evidence="8">
    <location>
        <begin position="34"/>
        <end position="64"/>
    </location>
</feature>
<evidence type="ECO:0000256" key="6">
    <source>
        <dbReference type="ARBA" id="ARBA00023212"/>
    </source>
</evidence>
<dbReference type="Pfam" id="PF17862">
    <property type="entry name" value="AAA_lid_3"/>
    <property type="match status" value="1"/>
</dbReference>
<dbReference type="InterPro" id="IPR050304">
    <property type="entry name" value="MT-severing_AAA_ATPase"/>
</dbReference>
<sequence length="181" mass="20491">MIDKILVPLPEPEARRAMFDELLPSKFSKESLPYDLLVGRTEGYSGSDIQLLGKEAAMQPLRRLTVVLEGTREKVPEDGMTSKTVLFEICMIYLIHGNEHTKCLTRFRVRIVRILLRFSGPSKAAHPFRPGTLTIHKGYCILDVYPGLLFVRELLSLEPIKAEDIETALKDTRPSTPFHAD</sequence>
<dbReference type="PANTHER" id="PTHR23074">
    <property type="entry name" value="AAA DOMAIN-CONTAINING"/>
    <property type="match status" value="1"/>
</dbReference>
<comment type="subcellular location">
    <subcellularLocation>
        <location evidence="1">Cytoplasm</location>
        <location evidence="1">Cytoskeleton</location>
        <location evidence="1">Spindle</location>
    </subcellularLocation>
</comment>
<evidence type="ECO:0000256" key="7">
    <source>
        <dbReference type="ARBA" id="ARBA00023235"/>
    </source>
</evidence>